<dbReference type="Pfam" id="PF26348">
    <property type="entry name" value="SRA_ScoMcrA"/>
    <property type="match status" value="1"/>
</dbReference>
<dbReference type="SUPFAM" id="SSF46785">
    <property type="entry name" value="Winged helix' DNA-binding domain"/>
    <property type="match status" value="1"/>
</dbReference>
<protein>
    <recommendedName>
        <fullName evidence="2">HNH nuclease domain-containing protein</fullName>
    </recommendedName>
</protein>
<evidence type="ECO:0000256" key="1">
    <source>
        <dbReference type="SAM" id="MobiDB-lite"/>
    </source>
</evidence>
<proteinExistence type="predicted"/>
<dbReference type="GeneID" id="73291756"/>
<accession>A0A9E7NAQ5</accession>
<dbReference type="CDD" id="cd00085">
    <property type="entry name" value="HNHc"/>
    <property type="match status" value="1"/>
</dbReference>
<name>A0A9E7NAQ5_9EURY</name>
<feature type="domain" description="HNH nuclease" evidence="2">
    <location>
        <begin position="394"/>
        <end position="450"/>
    </location>
</feature>
<organism evidence="3 4">
    <name type="scientific">Natronosalvus rutilus</name>
    <dbReference type="NCBI Taxonomy" id="2953753"/>
    <lineage>
        <taxon>Archaea</taxon>
        <taxon>Methanobacteriati</taxon>
        <taxon>Methanobacteriota</taxon>
        <taxon>Stenosarchaea group</taxon>
        <taxon>Halobacteria</taxon>
        <taxon>Halobacteriales</taxon>
        <taxon>Natrialbaceae</taxon>
        <taxon>Natronosalvus</taxon>
    </lineage>
</organism>
<evidence type="ECO:0000313" key="3">
    <source>
        <dbReference type="EMBL" id="UTF53420.1"/>
    </source>
</evidence>
<feature type="region of interest" description="Disordered" evidence="1">
    <location>
        <begin position="343"/>
        <end position="380"/>
    </location>
</feature>
<dbReference type="InterPro" id="IPR036390">
    <property type="entry name" value="WH_DNA-bd_sf"/>
</dbReference>
<dbReference type="Gene3D" id="1.10.30.50">
    <property type="match status" value="1"/>
</dbReference>
<dbReference type="Pfam" id="PF01844">
    <property type="entry name" value="HNH"/>
    <property type="match status" value="1"/>
</dbReference>
<dbReference type="RefSeq" id="WP_254157867.1">
    <property type="nucleotide sequence ID" value="NZ_CP100355.1"/>
</dbReference>
<dbReference type="SMART" id="SM00507">
    <property type="entry name" value="HNHc"/>
    <property type="match status" value="1"/>
</dbReference>
<dbReference type="InterPro" id="IPR003615">
    <property type="entry name" value="HNH_nuc"/>
</dbReference>
<gene>
    <name evidence="3" type="ORF">NGM29_16880</name>
</gene>
<evidence type="ECO:0000313" key="4">
    <source>
        <dbReference type="Proteomes" id="UP001056855"/>
    </source>
</evidence>
<feature type="compositionally biased region" description="Basic and acidic residues" evidence="1">
    <location>
        <begin position="352"/>
        <end position="362"/>
    </location>
</feature>
<dbReference type="KEGG" id="sawl:NGM29_16880"/>
<keyword evidence="4" id="KW-1185">Reference proteome</keyword>
<dbReference type="Proteomes" id="UP001056855">
    <property type="component" value="Chromosome"/>
</dbReference>
<evidence type="ECO:0000259" key="2">
    <source>
        <dbReference type="SMART" id="SM00507"/>
    </source>
</evidence>
<reference evidence="3" key="1">
    <citation type="submission" date="2022-06" db="EMBL/GenBank/DDBJ databases">
        <title>Diverse halophilic archaea isolated from saline environments.</title>
        <authorList>
            <person name="Cui H.-L."/>
        </authorList>
    </citation>
    <scope>NUCLEOTIDE SEQUENCE</scope>
    <source>
        <strain evidence="3">WLHS1</strain>
    </source>
</reference>
<dbReference type="AlphaFoldDB" id="A0A9E7NAQ5"/>
<dbReference type="EMBL" id="CP100355">
    <property type="protein sequence ID" value="UTF53420.1"/>
    <property type="molecule type" value="Genomic_DNA"/>
</dbReference>
<sequence length="504" mass="57500">MEAIELIKLGDDEVSIDWRGNQYLETSASSVLYEALQSNVKGFNTILSQLLEGPMTDEDIMHLLKTEFEDINMDSPGVATRHREWLQVLGYVERSGNSVSLTEEGRKLANRVETMGGMTHEKRVQKLRRQLLETEMDCVPAGLQDLTEDIYPAVKATYPDLCDDSYRCDEAHENGQNQPEWQHAVRDIQQRLADRKWGRIRRHDELGKWLYLPRFDGGETYNRSTLHDEFGGQRQRGISPCRDTLIVLLFTSFSETDEGYRDTIEEDGTVVYTGEGTEGDMAFNHGNKAIRDHRADDRELHLFRTLGDGDVEYVGQYVCTDWFREELPDSTGTTRSAIRFELEPIEPMADVGHSRASEDDRPSSQAEVVDLPDGNTSTERRQTVRDDVVRNEVLVRELKRLYNDRCQVCGERRLQGPDTAYSEVHHLMALGDDGPDTPENTVVLCPNHHIDLENGMLTIDPQTHEISHLYESEIDGDELLVEDGHAIGPQYLAYHNQVIAEDFE</sequence>
<dbReference type="InterPro" id="IPR058712">
    <property type="entry name" value="SRA_ScoMcrA"/>
</dbReference>
<dbReference type="InterPro" id="IPR002711">
    <property type="entry name" value="HNH"/>
</dbReference>